<dbReference type="PRINTS" id="PR00095">
    <property type="entry name" value="ANTSNTHASEI"/>
</dbReference>
<evidence type="ECO:0000313" key="2">
    <source>
        <dbReference type="EMBL" id="GGE00059.1"/>
    </source>
</evidence>
<reference evidence="2" key="1">
    <citation type="journal article" date="2014" name="Int. J. Syst. Evol. Microbiol.">
        <title>Complete genome sequence of Corynebacterium casei LMG S-19264T (=DSM 44701T), isolated from a smear-ripened cheese.</title>
        <authorList>
            <consortium name="US DOE Joint Genome Institute (JGI-PGF)"/>
            <person name="Walter F."/>
            <person name="Albersmeier A."/>
            <person name="Kalinowski J."/>
            <person name="Ruckert C."/>
        </authorList>
    </citation>
    <scope>NUCLEOTIDE SEQUENCE</scope>
    <source>
        <strain evidence="2">CGMCC 1.12924</strain>
    </source>
</reference>
<comment type="caution">
    <text evidence="2">The sequence shown here is derived from an EMBL/GenBank/DDBJ whole genome shotgun (WGS) entry which is preliminary data.</text>
</comment>
<dbReference type="InterPro" id="IPR005801">
    <property type="entry name" value="ADC_synthase"/>
</dbReference>
<dbReference type="EMBL" id="BMGK01000012">
    <property type="protein sequence ID" value="GGE00059.1"/>
    <property type="molecule type" value="Genomic_DNA"/>
</dbReference>
<name>A0A8J2VDI9_9FLAO</name>
<feature type="domain" description="Chorismate-utilising enzyme C-terminal" evidence="1">
    <location>
        <begin position="168"/>
        <end position="424"/>
    </location>
</feature>
<dbReference type="SUPFAM" id="SSF56322">
    <property type="entry name" value="ADC synthase"/>
    <property type="match status" value="1"/>
</dbReference>
<proteinExistence type="predicted"/>
<evidence type="ECO:0000259" key="1">
    <source>
        <dbReference type="Pfam" id="PF00425"/>
    </source>
</evidence>
<dbReference type="AlphaFoldDB" id="A0A8J2VDI9"/>
<dbReference type="Proteomes" id="UP000652231">
    <property type="component" value="Unassembled WGS sequence"/>
</dbReference>
<dbReference type="GO" id="GO:0000162">
    <property type="term" value="P:L-tryptophan biosynthetic process"/>
    <property type="evidence" value="ECO:0007669"/>
    <property type="project" value="TreeGrafter"/>
</dbReference>
<keyword evidence="3" id="KW-1185">Reference proteome</keyword>
<accession>A0A8J2VDI9</accession>
<organism evidence="2 3">
    <name type="scientific">Planktosalinus lacus</name>
    <dbReference type="NCBI Taxonomy" id="1526573"/>
    <lineage>
        <taxon>Bacteria</taxon>
        <taxon>Pseudomonadati</taxon>
        <taxon>Bacteroidota</taxon>
        <taxon>Flavobacteriia</taxon>
        <taxon>Flavobacteriales</taxon>
        <taxon>Flavobacteriaceae</taxon>
        <taxon>Planktosalinus</taxon>
    </lineage>
</organism>
<protein>
    <submittedName>
        <fullName evidence="2">Para-aminobenzoate synthase</fullName>
    </submittedName>
</protein>
<dbReference type="Pfam" id="PF00425">
    <property type="entry name" value="Chorismate_bind"/>
    <property type="match status" value="1"/>
</dbReference>
<evidence type="ECO:0000313" key="3">
    <source>
        <dbReference type="Proteomes" id="UP000652231"/>
    </source>
</evidence>
<dbReference type="Gene3D" id="3.60.120.10">
    <property type="entry name" value="Anthranilate synthase"/>
    <property type="match status" value="1"/>
</dbReference>
<dbReference type="GO" id="GO:0046820">
    <property type="term" value="F:4-amino-4-deoxychorismate synthase activity"/>
    <property type="evidence" value="ECO:0007669"/>
    <property type="project" value="TreeGrafter"/>
</dbReference>
<gene>
    <name evidence="2" type="primary">pabB</name>
    <name evidence="2" type="ORF">GCM10011312_24420</name>
</gene>
<sequence length="434" mass="49484">MRTVKKINLKPSHELKNKLLSWAQQFEEVVWLDSNSGANQKNLNYTSFDCILAVDALTSIKTDFHEAFDKLEEYHKHAADWVFGYLTYDLKNAVTDLSSNNVDGSKFPELYFFQPKKIILLKGQTLELHYLHFVADEIEDDLNSIFKNKTPKQTKEIPKPVIEARTSKKAYIDKVKEMQHHIQQGDIYEANFCMEFFAEQATIEPLHTFLKLNSISEAPFACFLKLESNYLLSASPERYLKKEGNKIISQPIKGTAPRSQNQELDTQLAATLKSDEKERSENIMITDLVRNDLSRTAKRGSVYVEELCGLYTFKQVHQLISTIISEVETETTITDVLKTTFPMGSMTGAPKESALKIIEKLEDNKRGLYSGSVGYISPQGDADFNVVIRSILFNETLKYLSFSVGSAITFKSDPEKEYEECILKSKAMRQVLES</sequence>
<reference evidence="2" key="2">
    <citation type="submission" date="2020-09" db="EMBL/GenBank/DDBJ databases">
        <authorList>
            <person name="Sun Q."/>
            <person name="Zhou Y."/>
        </authorList>
    </citation>
    <scope>NUCLEOTIDE SEQUENCE</scope>
    <source>
        <strain evidence="2">CGMCC 1.12924</strain>
    </source>
</reference>
<dbReference type="InterPro" id="IPR019999">
    <property type="entry name" value="Anth_synth_I-like"/>
</dbReference>
<dbReference type="RefSeq" id="WP_188442949.1">
    <property type="nucleotide sequence ID" value="NZ_BMGK01000012.1"/>
</dbReference>
<dbReference type="PANTHER" id="PTHR11236">
    <property type="entry name" value="AMINOBENZOATE/ANTHRANILATE SYNTHASE"/>
    <property type="match status" value="1"/>
</dbReference>
<dbReference type="PANTHER" id="PTHR11236:SF50">
    <property type="entry name" value="AMINODEOXYCHORISMATE SYNTHASE COMPONENT 1"/>
    <property type="match status" value="1"/>
</dbReference>
<dbReference type="InterPro" id="IPR015890">
    <property type="entry name" value="Chorismate_C"/>
</dbReference>